<dbReference type="Proteomes" id="UP000019150">
    <property type="component" value="Chromosome"/>
</dbReference>
<dbReference type="PATRIC" id="fig|1415166.3.peg.1480"/>
<gene>
    <name evidence="1" type="ORF">NONO_c14530</name>
</gene>
<dbReference type="HOGENOM" id="CLU_213303_0_0_11"/>
<dbReference type="AlphaFoldDB" id="W5TG81"/>
<dbReference type="STRING" id="1415166.NONO_c14530"/>
<organism evidence="1 2">
    <name type="scientific">Nocardia nova SH22a</name>
    <dbReference type="NCBI Taxonomy" id="1415166"/>
    <lineage>
        <taxon>Bacteria</taxon>
        <taxon>Bacillati</taxon>
        <taxon>Actinomycetota</taxon>
        <taxon>Actinomycetes</taxon>
        <taxon>Mycobacteriales</taxon>
        <taxon>Nocardiaceae</taxon>
        <taxon>Nocardia</taxon>
    </lineage>
</organism>
<dbReference type="KEGG" id="nno:NONO_c14530"/>
<evidence type="ECO:0000313" key="2">
    <source>
        <dbReference type="Proteomes" id="UP000019150"/>
    </source>
</evidence>
<name>W5TG81_9NOCA</name>
<dbReference type="EMBL" id="CP006850">
    <property type="protein sequence ID" value="AHH16256.1"/>
    <property type="molecule type" value="Genomic_DNA"/>
</dbReference>
<proteinExistence type="predicted"/>
<sequence length="49" mass="5642">MTDELPRRRPGEFGFVRHPTTLPCAALLIRVAQGLDEWSDRDRHEPGLE</sequence>
<accession>W5TG81</accession>
<protein>
    <submittedName>
        <fullName evidence="1">Uncharacterized protein</fullName>
    </submittedName>
</protein>
<reference evidence="1 2" key="1">
    <citation type="journal article" date="2014" name="Appl. Environ. Microbiol.">
        <title>Insights into the Microbial Degradation of Rubber and Gutta-Percha by Analysis of the Complete Genome of Nocardia nova SH22a.</title>
        <authorList>
            <person name="Luo Q."/>
            <person name="Hiessl S."/>
            <person name="Poehlein A."/>
            <person name="Daniel R."/>
            <person name="Steinbuchel A."/>
        </authorList>
    </citation>
    <scope>NUCLEOTIDE SEQUENCE [LARGE SCALE GENOMIC DNA]</scope>
    <source>
        <strain evidence="1">SH22a</strain>
    </source>
</reference>
<keyword evidence="2" id="KW-1185">Reference proteome</keyword>
<evidence type="ECO:0000313" key="1">
    <source>
        <dbReference type="EMBL" id="AHH16256.1"/>
    </source>
</evidence>
<dbReference type="eggNOG" id="ENOG5030MXZ">
    <property type="taxonomic scope" value="Bacteria"/>
</dbReference>